<evidence type="ECO:0000259" key="15">
    <source>
        <dbReference type="PROSITE" id="PS50109"/>
    </source>
</evidence>
<dbReference type="SMART" id="SM00387">
    <property type="entry name" value="HATPase_c"/>
    <property type="match status" value="1"/>
</dbReference>
<dbReference type="InterPro" id="IPR033463">
    <property type="entry name" value="sCache_3"/>
</dbReference>
<dbReference type="InterPro" id="IPR039506">
    <property type="entry name" value="SPOB_a"/>
</dbReference>
<feature type="transmembrane region" description="Helical" evidence="14">
    <location>
        <begin position="12"/>
        <end position="36"/>
    </location>
</feature>
<evidence type="ECO:0000256" key="8">
    <source>
        <dbReference type="ARBA" id="ARBA00022741"/>
    </source>
</evidence>
<keyword evidence="10" id="KW-0067">ATP-binding</keyword>
<organism evidence="16 17">
    <name type="scientific">Fictibacillus marinisediminis</name>
    <dbReference type="NCBI Taxonomy" id="2878389"/>
    <lineage>
        <taxon>Bacteria</taxon>
        <taxon>Bacillati</taxon>
        <taxon>Bacillota</taxon>
        <taxon>Bacilli</taxon>
        <taxon>Bacillales</taxon>
        <taxon>Fictibacillaceae</taxon>
        <taxon>Fictibacillus</taxon>
    </lineage>
</organism>
<dbReference type="GO" id="GO:0005886">
    <property type="term" value="C:plasma membrane"/>
    <property type="evidence" value="ECO:0007669"/>
    <property type="project" value="UniProtKB-SubCell"/>
</dbReference>
<dbReference type="Pfam" id="PF02518">
    <property type="entry name" value="HATPase_c"/>
    <property type="match status" value="1"/>
</dbReference>
<evidence type="ECO:0000256" key="3">
    <source>
        <dbReference type="ARBA" id="ARBA00012438"/>
    </source>
</evidence>
<comment type="subcellular location">
    <subcellularLocation>
        <location evidence="2">Cell membrane</location>
        <topology evidence="2">Multi-pass membrane protein</topology>
    </subcellularLocation>
</comment>
<comment type="caution">
    <text evidence="16">The sequence shown here is derived from an EMBL/GenBank/DDBJ whole genome shotgun (WGS) entry which is preliminary data.</text>
</comment>
<dbReference type="Proteomes" id="UP001139011">
    <property type="component" value="Unassembled WGS sequence"/>
</dbReference>
<evidence type="ECO:0000256" key="11">
    <source>
        <dbReference type="ARBA" id="ARBA00022989"/>
    </source>
</evidence>
<dbReference type="InterPro" id="IPR036890">
    <property type="entry name" value="HATPase_C_sf"/>
</dbReference>
<dbReference type="SUPFAM" id="SSF55785">
    <property type="entry name" value="PYP-like sensor domain (PAS domain)"/>
    <property type="match status" value="1"/>
</dbReference>
<proteinExistence type="predicted"/>
<dbReference type="Pfam" id="PF17203">
    <property type="entry name" value="sCache_3_2"/>
    <property type="match status" value="1"/>
</dbReference>
<dbReference type="Gene3D" id="1.10.287.130">
    <property type="match status" value="1"/>
</dbReference>
<name>A0A9X2BCU4_9BACL</name>
<gene>
    <name evidence="16" type="ORF">LCY76_11620</name>
</gene>
<dbReference type="Pfam" id="PF14689">
    <property type="entry name" value="SPOB_a"/>
    <property type="match status" value="1"/>
</dbReference>
<keyword evidence="17" id="KW-1185">Reference proteome</keyword>
<dbReference type="AlphaFoldDB" id="A0A9X2BCU4"/>
<dbReference type="EMBL" id="JAIWJX010000002">
    <property type="protein sequence ID" value="MCK6257244.1"/>
    <property type="molecule type" value="Genomic_DNA"/>
</dbReference>
<dbReference type="Gene3D" id="3.30.450.20">
    <property type="entry name" value="PAS domain"/>
    <property type="match status" value="2"/>
</dbReference>
<dbReference type="InterPro" id="IPR016120">
    <property type="entry name" value="Sig_transdc_His_kin_SpoOB"/>
</dbReference>
<evidence type="ECO:0000256" key="4">
    <source>
        <dbReference type="ARBA" id="ARBA00022475"/>
    </source>
</evidence>
<feature type="transmembrane region" description="Helical" evidence="14">
    <location>
        <begin position="174"/>
        <end position="193"/>
    </location>
</feature>
<keyword evidence="6" id="KW-0808">Transferase</keyword>
<dbReference type="Gene3D" id="3.30.565.10">
    <property type="entry name" value="Histidine kinase-like ATPase, C-terminal domain"/>
    <property type="match status" value="1"/>
</dbReference>
<dbReference type="SMART" id="SM00091">
    <property type="entry name" value="PAS"/>
    <property type="match status" value="1"/>
</dbReference>
<evidence type="ECO:0000256" key="1">
    <source>
        <dbReference type="ARBA" id="ARBA00000085"/>
    </source>
</evidence>
<keyword evidence="5" id="KW-0597">Phosphoprotein</keyword>
<sequence>MKFLRLPIRWKIIILSFGIVLFSLLIGGIIIIGKIVDMREEELGKRAMITARTVAQLPEVQKKIQKKDGAAIINPIVEKIRVINSTDYIVVLNMHHVRYSHPVYRLIGTRSAGKDEEPAFADHTYISKAKGELGVAVRAFMPVKNEQLEQVGVIIVGNILPGYLEILQSLKAQAALIIILTLFFGLLGSWMLARHIKQQMFELEPHEIVRMYEESTAAFHAMHEGVIAVDVKDNITIFNEKAKSIFRVEGNLTGKPIREVIPDTRLPEIIEFGKPVYNQEINVSGKIIMSNRIPIKVNHSVIGAVAIFQDRTEVAKMAEELTGVKAFVEALRIQNHEHLNKLHTIAGLIQLEKRERALQYVFDISEQQENLTRFVTKNINNDSIAGLLLSKVSRGKELKINVLIDSKSHLEELPYLLNEHDFVMILGNLIENSIHALNDSNTPEQQIDISIEQDSEICAVLVEDNGPGIPEHLMPYIFDKGVTTKGEKGLGLGLFLVKEIIDKGKGDINLSSYPNGGTSFYITFPMNGRRQP</sequence>
<evidence type="ECO:0000313" key="16">
    <source>
        <dbReference type="EMBL" id="MCK6257244.1"/>
    </source>
</evidence>
<evidence type="ECO:0000256" key="2">
    <source>
        <dbReference type="ARBA" id="ARBA00004651"/>
    </source>
</evidence>
<dbReference type="PANTHER" id="PTHR43547">
    <property type="entry name" value="TWO-COMPONENT HISTIDINE KINASE"/>
    <property type="match status" value="1"/>
</dbReference>
<reference evidence="16" key="1">
    <citation type="submission" date="2021-09" db="EMBL/GenBank/DDBJ databases">
        <title>Genome analysis of Fictibacillus sp. KIGAM418 isolated from marine sediment.</title>
        <authorList>
            <person name="Seo M.-J."/>
            <person name="Cho E.-S."/>
            <person name="Hwang C.Y."/>
        </authorList>
    </citation>
    <scope>NUCLEOTIDE SEQUENCE</scope>
    <source>
        <strain evidence="16">KIGAM418</strain>
    </source>
</reference>
<accession>A0A9X2BCU4</accession>
<keyword evidence="4" id="KW-1003">Cell membrane</keyword>
<dbReference type="InterPro" id="IPR000014">
    <property type="entry name" value="PAS"/>
</dbReference>
<comment type="catalytic activity">
    <reaction evidence="1">
        <text>ATP + protein L-histidine = ADP + protein N-phospho-L-histidine.</text>
        <dbReference type="EC" id="2.7.13.3"/>
    </reaction>
</comment>
<dbReference type="InterPro" id="IPR029151">
    <property type="entry name" value="Sensor-like_sf"/>
</dbReference>
<evidence type="ECO:0000256" key="9">
    <source>
        <dbReference type="ARBA" id="ARBA00022777"/>
    </source>
</evidence>
<dbReference type="PROSITE" id="PS50109">
    <property type="entry name" value="HIS_KIN"/>
    <property type="match status" value="1"/>
</dbReference>
<dbReference type="InterPro" id="IPR004358">
    <property type="entry name" value="Sig_transdc_His_kin-like_C"/>
</dbReference>
<dbReference type="SUPFAM" id="SSF55890">
    <property type="entry name" value="Sporulation response regulatory protein Spo0B"/>
    <property type="match status" value="1"/>
</dbReference>
<dbReference type="EC" id="2.7.13.3" evidence="3"/>
<evidence type="ECO:0000256" key="6">
    <source>
        <dbReference type="ARBA" id="ARBA00022679"/>
    </source>
</evidence>
<dbReference type="CDD" id="cd00130">
    <property type="entry name" value="PAS"/>
    <property type="match status" value="1"/>
</dbReference>
<feature type="domain" description="Histidine kinase" evidence="15">
    <location>
        <begin position="333"/>
        <end position="528"/>
    </location>
</feature>
<evidence type="ECO:0000256" key="14">
    <source>
        <dbReference type="SAM" id="Phobius"/>
    </source>
</evidence>
<evidence type="ECO:0000313" key="17">
    <source>
        <dbReference type="Proteomes" id="UP001139011"/>
    </source>
</evidence>
<keyword evidence="13 14" id="KW-0472">Membrane</keyword>
<dbReference type="SUPFAM" id="SSF103190">
    <property type="entry name" value="Sensory domain-like"/>
    <property type="match status" value="1"/>
</dbReference>
<dbReference type="InterPro" id="IPR035965">
    <property type="entry name" value="PAS-like_dom_sf"/>
</dbReference>
<evidence type="ECO:0000256" key="10">
    <source>
        <dbReference type="ARBA" id="ARBA00022840"/>
    </source>
</evidence>
<dbReference type="PRINTS" id="PR00344">
    <property type="entry name" value="BCTRLSENSOR"/>
</dbReference>
<dbReference type="InterPro" id="IPR005467">
    <property type="entry name" value="His_kinase_dom"/>
</dbReference>
<dbReference type="InterPro" id="IPR003594">
    <property type="entry name" value="HATPase_dom"/>
</dbReference>
<keyword evidence="9 16" id="KW-0418">Kinase</keyword>
<keyword evidence="8" id="KW-0547">Nucleotide-binding</keyword>
<dbReference type="GO" id="GO:0005524">
    <property type="term" value="F:ATP binding"/>
    <property type="evidence" value="ECO:0007669"/>
    <property type="project" value="UniProtKB-KW"/>
</dbReference>
<dbReference type="RefSeq" id="WP_248252763.1">
    <property type="nucleotide sequence ID" value="NZ_JAIWJX010000002.1"/>
</dbReference>
<evidence type="ECO:0000256" key="12">
    <source>
        <dbReference type="ARBA" id="ARBA00023012"/>
    </source>
</evidence>
<keyword evidence="7 14" id="KW-0812">Transmembrane</keyword>
<dbReference type="GO" id="GO:0000155">
    <property type="term" value="F:phosphorelay sensor kinase activity"/>
    <property type="evidence" value="ECO:0007669"/>
    <property type="project" value="InterPro"/>
</dbReference>
<protein>
    <recommendedName>
        <fullName evidence="3">histidine kinase</fullName>
        <ecNumber evidence="3">2.7.13.3</ecNumber>
    </recommendedName>
</protein>
<dbReference type="SUPFAM" id="SSF55874">
    <property type="entry name" value="ATPase domain of HSP90 chaperone/DNA topoisomerase II/histidine kinase"/>
    <property type="match status" value="1"/>
</dbReference>
<keyword evidence="12" id="KW-0902">Two-component regulatory system</keyword>
<evidence type="ECO:0000256" key="5">
    <source>
        <dbReference type="ARBA" id="ARBA00022553"/>
    </source>
</evidence>
<evidence type="ECO:0000256" key="7">
    <source>
        <dbReference type="ARBA" id="ARBA00022692"/>
    </source>
</evidence>
<dbReference type="PANTHER" id="PTHR43547:SF10">
    <property type="entry name" value="SENSOR HISTIDINE KINASE DCUS"/>
    <property type="match status" value="1"/>
</dbReference>
<evidence type="ECO:0000256" key="13">
    <source>
        <dbReference type="ARBA" id="ARBA00023136"/>
    </source>
</evidence>
<keyword evidence="11 14" id="KW-1133">Transmembrane helix</keyword>